<dbReference type="EMBL" id="LR134140">
    <property type="protein sequence ID" value="VDZ96276.1"/>
    <property type="molecule type" value="Genomic_DNA"/>
</dbReference>
<sequence>MKPELIIKAMQTVISKQDEGAEQRIAGALAALNEAKDAHTASMGKLSDIEASIQRCEQERQTALSESAQAEQDWRSRFRTLRGNLTPELKAEHSKRIASRELADEFTGLITELKKDKGLAMLDACSSGTAYISAHEKAFTTYANSEWKKALAGISPALLRAFLLRIRSLEMSGETSPRATVTRELGDALNMQSALYHFDMEQEPVLSVTGMNRPVITGVDMALLRSPARRMKLAAETGRKIPRTGRGLNHVSLSVLQKDRARPYQPLSVGKRQTALSPVYQYRMFGHFPHHRVG</sequence>
<evidence type="ECO:0000256" key="1">
    <source>
        <dbReference type="SAM" id="Coils"/>
    </source>
</evidence>
<organism evidence="2 3">
    <name type="scientific">Salmonella enterica I</name>
    <dbReference type="NCBI Taxonomy" id="59201"/>
    <lineage>
        <taxon>Bacteria</taxon>
        <taxon>Pseudomonadati</taxon>
        <taxon>Pseudomonadota</taxon>
        <taxon>Gammaproteobacteria</taxon>
        <taxon>Enterobacterales</taxon>
        <taxon>Enterobacteriaceae</taxon>
        <taxon>Salmonella</taxon>
    </lineage>
</organism>
<evidence type="ECO:0000313" key="3">
    <source>
        <dbReference type="Proteomes" id="UP000282086"/>
    </source>
</evidence>
<dbReference type="Proteomes" id="UP000282086">
    <property type="component" value="Chromosome"/>
</dbReference>
<protein>
    <submittedName>
        <fullName evidence="2">Putative phage capsid protein</fullName>
    </submittedName>
</protein>
<evidence type="ECO:0000313" key="2">
    <source>
        <dbReference type="EMBL" id="VDZ96276.1"/>
    </source>
</evidence>
<gene>
    <name evidence="2" type="primary">STY4827</name>
    <name evidence="2" type="ORF">NCTC129_02429</name>
</gene>
<keyword evidence="1" id="KW-0175">Coiled coil</keyword>
<feature type="coiled-coil region" evidence="1">
    <location>
        <begin position="46"/>
        <end position="73"/>
    </location>
</feature>
<dbReference type="AlphaFoldDB" id="A0A447MZ33"/>
<name>A0A447MZ33_SALET</name>
<accession>A0A447MZ33</accession>
<reference evidence="2 3" key="1">
    <citation type="submission" date="2018-12" db="EMBL/GenBank/DDBJ databases">
        <authorList>
            <consortium name="Pathogen Informatics"/>
        </authorList>
    </citation>
    <scope>NUCLEOTIDE SEQUENCE [LARGE SCALE GENOMIC DNA]</scope>
    <source>
        <strain evidence="2 3">NCTC129</strain>
    </source>
</reference>
<proteinExistence type="predicted"/>